<protein>
    <recommendedName>
        <fullName evidence="7">Metaxin</fullName>
    </recommendedName>
</protein>
<evidence type="ECO:0000313" key="5">
    <source>
        <dbReference type="EMBL" id="TYH04674.1"/>
    </source>
</evidence>
<keyword evidence="2" id="KW-0812">Transmembrane</keyword>
<gene>
    <name evidence="5" type="ORF">ES288_A08G025100v1</name>
</gene>
<evidence type="ECO:0000256" key="2">
    <source>
        <dbReference type="SAM" id="Phobius"/>
    </source>
</evidence>
<feature type="domain" description="Thioredoxin-like fold" evidence="4">
    <location>
        <begin position="29"/>
        <end position="122"/>
    </location>
</feature>
<dbReference type="InterPro" id="IPR012336">
    <property type="entry name" value="Thioredoxin-like_fold"/>
</dbReference>
<evidence type="ECO:0000256" key="1">
    <source>
        <dbReference type="SAM" id="MobiDB-lite"/>
    </source>
</evidence>
<keyword evidence="6" id="KW-1185">Reference proteome</keyword>
<feature type="domain" description="Metaxin glutathione S-transferase" evidence="3">
    <location>
        <begin position="173"/>
        <end position="221"/>
    </location>
</feature>
<accession>A0A5D2FFD8</accession>
<dbReference type="Pfam" id="PF17172">
    <property type="entry name" value="GST_N_4"/>
    <property type="match status" value="1"/>
</dbReference>
<keyword evidence="2" id="KW-0472">Membrane</keyword>
<dbReference type="EMBL" id="CM017695">
    <property type="protein sequence ID" value="TYH04674.1"/>
    <property type="molecule type" value="Genomic_DNA"/>
</dbReference>
<feature type="transmembrane region" description="Helical" evidence="2">
    <location>
        <begin position="329"/>
        <end position="348"/>
    </location>
</feature>
<evidence type="ECO:0008006" key="7">
    <source>
        <dbReference type="Google" id="ProtNLM"/>
    </source>
</evidence>
<dbReference type="Pfam" id="PF17171">
    <property type="entry name" value="GST_C_6"/>
    <property type="match status" value="1"/>
</dbReference>
<evidence type="ECO:0000313" key="6">
    <source>
        <dbReference type="Proteomes" id="UP000323506"/>
    </source>
</evidence>
<dbReference type="AlphaFoldDB" id="A0A5D2FFD8"/>
<evidence type="ECO:0000259" key="4">
    <source>
        <dbReference type="Pfam" id="PF17172"/>
    </source>
</evidence>
<name>A0A5D2FFD8_GOSDA</name>
<dbReference type="InterPro" id="IPR050931">
    <property type="entry name" value="Mito_Protein_Transport_Metaxin"/>
</dbReference>
<dbReference type="PANTHER" id="PTHR12289:SF41">
    <property type="entry name" value="FAILED AXON CONNECTIONS-RELATED"/>
    <property type="match status" value="1"/>
</dbReference>
<dbReference type="InterPro" id="IPR033468">
    <property type="entry name" value="Metaxin_GST"/>
</dbReference>
<organism evidence="5 6">
    <name type="scientific">Gossypium darwinii</name>
    <name type="common">Darwin's cotton</name>
    <name type="synonym">Gossypium barbadense var. darwinii</name>
    <dbReference type="NCBI Taxonomy" id="34276"/>
    <lineage>
        <taxon>Eukaryota</taxon>
        <taxon>Viridiplantae</taxon>
        <taxon>Streptophyta</taxon>
        <taxon>Embryophyta</taxon>
        <taxon>Tracheophyta</taxon>
        <taxon>Spermatophyta</taxon>
        <taxon>Magnoliopsida</taxon>
        <taxon>eudicotyledons</taxon>
        <taxon>Gunneridae</taxon>
        <taxon>Pentapetalae</taxon>
        <taxon>rosids</taxon>
        <taxon>malvids</taxon>
        <taxon>Malvales</taxon>
        <taxon>Malvaceae</taxon>
        <taxon>Malvoideae</taxon>
        <taxon>Gossypium</taxon>
    </lineage>
</organism>
<reference evidence="5 6" key="1">
    <citation type="submission" date="2019-06" db="EMBL/GenBank/DDBJ databases">
        <title>WGS assembly of Gossypium darwinii.</title>
        <authorList>
            <person name="Chen Z.J."/>
            <person name="Sreedasyam A."/>
            <person name="Ando A."/>
            <person name="Song Q."/>
            <person name="De L."/>
            <person name="Hulse-Kemp A."/>
            <person name="Ding M."/>
            <person name="Ye W."/>
            <person name="Kirkbride R."/>
            <person name="Jenkins J."/>
            <person name="Plott C."/>
            <person name="Lovell J."/>
            <person name="Lin Y.-M."/>
            <person name="Vaughn R."/>
            <person name="Liu B."/>
            <person name="Li W."/>
            <person name="Simpson S."/>
            <person name="Scheffler B."/>
            <person name="Saski C."/>
            <person name="Grover C."/>
            <person name="Hu G."/>
            <person name="Conover J."/>
            <person name="Carlson J."/>
            <person name="Shu S."/>
            <person name="Boston L."/>
            <person name="Williams M."/>
            <person name="Peterson D."/>
            <person name="Mcgee K."/>
            <person name="Jones D."/>
            <person name="Wendel J."/>
            <person name="Stelly D."/>
            <person name="Grimwood J."/>
            <person name="Schmutz J."/>
        </authorList>
    </citation>
    <scope>NUCLEOTIDE SEQUENCE [LARGE SCALE GENOMIC DNA]</scope>
    <source>
        <strain evidence="5">1808015.09</strain>
    </source>
</reference>
<dbReference type="GO" id="GO:0005741">
    <property type="term" value="C:mitochondrial outer membrane"/>
    <property type="evidence" value="ECO:0007669"/>
    <property type="project" value="TreeGrafter"/>
</dbReference>
<dbReference type="GO" id="GO:0006626">
    <property type="term" value="P:protein targeting to mitochondrion"/>
    <property type="evidence" value="ECO:0007669"/>
    <property type="project" value="TreeGrafter"/>
</dbReference>
<dbReference type="PANTHER" id="PTHR12289">
    <property type="entry name" value="METAXIN RELATED"/>
    <property type="match status" value="1"/>
</dbReference>
<feature type="region of interest" description="Disordered" evidence="1">
    <location>
        <begin position="278"/>
        <end position="320"/>
    </location>
</feature>
<feature type="compositionally biased region" description="Low complexity" evidence="1">
    <location>
        <begin position="279"/>
        <end position="295"/>
    </location>
</feature>
<proteinExistence type="predicted"/>
<evidence type="ECO:0000259" key="3">
    <source>
        <dbReference type="Pfam" id="PF17171"/>
    </source>
</evidence>
<sequence>MEQVAGEREAEEFTLVARKPYFDLPTACPICLPLFIYLKLAHFPFRLSFNSIFPDSDQIPYVESGTYVAYNNENSGVVECLKKDGIVDLDSEFQSAPDWVSIQAMINSWLADALTYELWVGTDGRSAYKIYYSDLSWPIGKVLFLKQVYSVKQRLGITKDNAEHREDEIYRRAKIAYGALSTKLGEQNFLFDDRPSSLDATFLGHVLVTLHALPEDEYWLNLAVDGSNTMENHVAVYCCSNGSILADYHQDTSVLRSKLLEHDNIVRYAEKLKTELIESGSSSSGPQFRSVPSSSTPRKGPSNWSSKPKSKPKREKTEEEKTFKRRAKYFLAAQLLAVLLFLSMMGGYDSGDLELDDEDEGISFN</sequence>
<keyword evidence="2" id="KW-1133">Transmembrane helix</keyword>
<dbReference type="Proteomes" id="UP000323506">
    <property type="component" value="Chromosome A08"/>
</dbReference>